<evidence type="ECO:0000313" key="4">
    <source>
        <dbReference type="Proteomes" id="UP000298390"/>
    </source>
</evidence>
<organism evidence="3 4">
    <name type="scientific">Rhodofomes roseus</name>
    <dbReference type="NCBI Taxonomy" id="34475"/>
    <lineage>
        <taxon>Eukaryota</taxon>
        <taxon>Fungi</taxon>
        <taxon>Dikarya</taxon>
        <taxon>Basidiomycota</taxon>
        <taxon>Agaricomycotina</taxon>
        <taxon>Agaricomycetes</taxon>
        <taxon>Polyporales</taxon>
        <taxon>Rhodofomes</taxon>
    </lineage>
</organism>
<proteinExistence type="predicted"/>
<feature type="transmembrane region" description="Helical" evidence="1">
    <location>
        <begin position="206"/>
        <end position="229"/>
    </location>
</feature>
<feature type="transmembrane region" description="Helical" evidence="1">
    <location>
        <begin position="64"/>
        <end position="87"/>
    </location>
</feature>
<dbReference type="AlphaFoldDB" id="A0A4Y9YP19"/>
<gene>
    <name evidence="3" type="ORF">EVJ58_g3205</name>
</gene>
<dbReference type="InterPro" id="IPR045340">
    <property type="entry name" value="DUF6533"/>
</dbReference>
<feature type="transmembrane region" description="Helical" evidence="1">
    <location>
        <begin position="107"/>
        <end position="126"/>
    </location>
</feature>
<evidence type="ECO:0000256" key="1">
    <source>
        <dbReference type="SAM" id="Phobius"/>
    </source>
</evidence>
<evidence type="ECO:0000259" key="2">
    <source>
        <dbReference type="Pfam" id="PF20151"/>
    </source>
</evidence>
<comment type="caution">
    <text evidence="3">The sequence shown here is derived from an EMBL/GenBank/DDBJ whole genome shotgun (WGS) entry which is preliminary data.</text>
</comment>
<sequence length="361" mass="39023">MNATVPMSPEAQLAILAAELHTEFVAKCLAAAALALALYEYILTLSNEVALFWTAKASSASASALLFFSVRVVLLAIAATNIAGNYVPDAVATLTGCKSYNIWDATLTMLGYGMIAVISAIRVFAVTSRNWPLSLVTLALGLAPVVINICATSPSADDSYRVALASRLCVILSDVSVVAATWLHLFQSAKLSAKKGILTGSLSWYLLRDGTLYFSVILVLNLIDILLWWFDYQSAHPILYNLDLPVRSIYNLAPLANQSLVRLSLILLSRLLMNLRQAAYTDVAIGSISSPTRSSGSDLPTQMSDVLFVPPTMPMLDTETDISPTLETFEDDEELEMADVAIVDGDDNPVTVQRLEANVLR</sequence>
<evidence type="ECO:0000313" key="3">
    <source>
        <dbReference type="EMBL" id="TFY63528.1"/>
    </source>
</evidence>
<reference evidence="3 4" key="1">
    <citation type="submission" date="2019-01" db="EMBL/GenBank/DDBJ databases">
        <title>Genome sequencing of the rare red list fungi Fomitopsis rosea.</title>
        <authorList>
            <person name="Buettner E."/>
            <person name="Kellner H."/>
        </authorList>
    </citation>
    <scope>NUCLEOTIDE SEQUENCE [LARGE SCALE GENOMIC DNA]</scope>
    <source>
        <strain evidence="3 4">DSM 105464</strain>
    </source>
</reference>
<accession>A0A4Y9YP19</accession>
<feature type="transmembrane region" description="Helical" evidence="1">
    <location>
        <begin position="162"/>
        <end position="185"/>
    </location>
</feature>
<dbReference type="EMBL" id="SEKV01000127">
    <property type="protein sequence ID" value="TFY63528.1"/>
    <property type="molecule type" value="Genomic_DNA"/>
</dbReference>
<name>A0A4Y9YP19_9APHY</name>
<feature type="domain" description="DUF6533" evidence="2">
    <location>
        <begin position="28"/>
        <end position="75"/>
    </location>
</feature>
<keyword evidence="1" id="KW-1133">Transmembrane helix</keyword>
<feature type="transmembrane region" description="Helical" evidence="1">
    <location>
        <begin position="133"/>
        <end position="156"/>
    </location>
</feature>
<keyword evidence="1" id="KW-0472">Membrane</keyword>
<dbReference type="Pfam" id="PF20151">
    <property type="entry name" value="DUF6533"/>
    <property type="match status" value="1"/>
</dbReference>
<protein>
    <recommendedName>
        <fullName evidence="2">DUF6533 domain-containing protein</fullName>
    </recommendedName>
</protein>
<keyword evidence="1" id="KW-0812">Transmembrane</keyword>
<feature type="transmembrane region" description="Helical" evidence="1">
    <location>
        <begin position="24"/>
        <end position="43"/>
    </location>
</feature>
<dbReference type="Proteomes" id="UP000298390">
    <property type="component" value="Unassembled WGS sequence"/>
</dbReference>